<dbReference type="Pfam" id="PF20271">
    <property type="entry name" value="CATASP"/>
    <property type="match status" value="1"/>
</dbReference>
<dbReference type="InterPro" id="IPR046924">
    <property type="entry name" value="CATASP"/>
</dbReference>
<dbReference type="InterPro" id="IPR024983">
    <property type="entry name" value="CHAT_dom"/>
</dbReference>
<feature type="region of interest" description="Disordered" evidence="1">
    <location>
        <begin position="66"/>
        <end position="87"/>
    </location>
</feature>
<protein>
    <submittedName>
        <fullName evidence="4">CHAT domain-containing protein</fullName>
    </submittedName>
</protein>
<evidence type="ECO:0000256" key="1">
    <source>
        <dbReference type="SAM" id="MobiDB-lite"/>
    </source>
</evidence>
<dbReference type="Proteomes" id="UP000829992">
    <property type="component" value="Chromosome"/>
</dbReference>
<keyword evidence="5" id="KW-1185">Reference proteome</keyword>
<feature type="domain" description="CATRA-Associated Small Protein" evidence="3">
    <location>
        <begin position="12"/>
        <end position="72"/>
    </location>
</feature>
<name>A0ABY4PN57_9ACTN</name>
<gene>
    <name evidence="4" type="ORF">M4V62_06245</name>
</gene>
<dbReference type="RefSeq" id="WP_249586215.1">
    <property type="nucleotide sequence ID" value="NZ_BAAAQL010000059.1"/>
</dbReference>
<sequence>MIAPRQLERTRAALRILSRLEFDADRWAAVATLVREMLLAVYARHEPRLRAALAALEQVGDVRAGGLTSEGREFPTRLGSGPVAGPPPSALLPHLDELAAELAAAGAEIRRNPHIDIEATLPLRPGTRFTADVVLDTTMSQAGEQATAFVLRNPPADLRKLSVEVWLTVTPHFVIDGPATATIEVDPAEARSTEARFTLAVRDPVPQDAGPPALRATFDHQLRASGSVQRHVPVAGFDGERPRAAGGTRSSLAARPQGDGHGAAEQGGVLLNGRAEAPDLYVVIERDAGRRHHYLVRLQTGLLGGLVMTGTWALSESAQDVTRRIMADFADPAATPAGRQRSLTGAGLDFFDVAPECFKQLYWRLVDAGTPPRNMYLVSEEPAIPWELMIPHRREHGQPRQTMPALGVSCGIGRWHQSGHFSPSQRLRLTDSLVLAPDYPGERKLPNASAERDLVLAHYPGREVPGTFDELDAFYAATNASLLHFVCHGQDATLQAIQLLNHQTLSTRQMRGGGLGLACEQRRPLIFLNACELGRPGLGLASVEGFPAAFIACDAAAVIAPLWAVDDGPAHQVAIDFYQALQEDPSRPFADVLCSVRARAYHEGGADSFAAYCFYGDPLAATGRP</sequence>
<reference evidence="4 5" key="1">
    <citation type="submission" date="2022-05" db="EMBL/GenBank/DDBJ databases">
        <authorList>
            <person name="Zhou X."/>
            <person name="Li K."/>
            <person name="Man Y."/>
        </authorList>
    </citation>
    <scope>NUCLEOTIDE SEQUENCE [LARGE SCALE GENOMIC DNA]</scope>
    <source>
        <strain evidence="4 5">MS405</strain>
    </source>
</reference>
<evidence type="ECO:0000313" key="4">
    <source>
        <dbReference type="EMBL" id="UQT54724.1"/>
    </source>
</evidence>
<feature type="region of interest" description="Disordered" evidence="1">
    <location>
        <begin position="237"/>
        <end position="266"/>
    </location>
</feature>
<dbReference type="EMBL" id="CP097289">
    <property type="protein sequence ID" value="UQT54724.1"/>
    <property type="molecule type" value="Genomic_DNA"/>
</dbReference>
<proteinExistence type="predicted"/>
<evidence type="ECO:0000313" key="5">
    <source>
        <dbReference type="Proteomes" id="UP000829992"/>
    </source>
</evidence>
<evidence type="ECO:0000259" key="3">
    <source>
        <dbReference type="Pfam" id="PF20271"/>
    </source>
</evidence>
<organism evidence="4 5">
    <name type="scientific">Streptomyces durmitorensis</name>
    <dbReference type="NCBI Taxonomy" id="319947"/>
    <lineage>
        <taxon>Bacteria</taxon>
        <taxon>Bacillati</taxon>
        <taxon>Actinomycetota</taxon>
        <taxon>Actinomycetes</taxon>
        <taxon>Kitasatosporales</taxon>
        <taxon>Streptomycetaceae</taxon>
        <taxon>Streptomyces</taxon>
    </lineage>
</organism>
<accession>A0ABY4PN57</accession>
<dbReference type="Pfam" id="PF12770">
    <property type="entry name" value="CHAT"/>
    <property type="match status" value="1"/>
</dbReference>
<evidence type="ECO:0000259" key="2">
    <source>
        <dbReference type="Pfam" id="PF12770"/>
    </source>
</evidence>
<feature type="domain" description="CHAT" evidence="2">
    <location>
        <begin position="465"/>
        <end position="590"/>
    </location>
</feature>